<sequence>MHYSIREHYENSHTEELKITASIFTHATMVIAQFVSTAKATTWSDEVMLWRSRWICFEIASRSLGQPVNKKEGAPFQQGICSVLQKFFVQ</sequence>
<organism evidence="1">
    <name type="scientific">Arundo donax</name>
    <name type="common">Giant reed</name>
    <name type="synonym">Donax arundinaceus</name>
    <dbReference type="NCBI Taxonomy" id="35708"/>
    <lineage>
        <taxon>Eukaryota</taxon>
        <taxon>Viridiplantae</taxon>
        <taxon>Streptophyta</taxon>
        <taxon>Embryophyta</taxon>
        <taxon>Tracheophyta</taxon>
        <taxon>Spermatophyta</taxon>
        <taxon>Magnoliopsida</taxon>
        <taxon>Liliopsida</taxon>
        <taxon>Poales</taxon>
        <taxon>Poaceae</taxon>
        <taxon>PACMAD clade</taxon>
        <taxon>Arundinoideae</taxon>
        <taxon>Arundineae</taxon>
        <taxon>Arundo</taxon>
    </lineage>
</organism>
<name>A0A0A9GQ88_ARUDO</name>
<accession>A0A0A9GQ88</accession>
<proteinExistence type="predicted"/>
<protein>
    <submittedName>
        <fullName evidence="1">Uncharacterized protein</fullName>
    </submittedName>
</protein>
<reference evidence="1" key="1">
    <citation type="submission" date="2014-09" db="EMBL/GenBank/DDBJ databases">
        <authorList>
            <person name="Magalhaes I.L.F."/>
            <person name="Oliveira U."/>
            <person name="Santos F.R."/>
            <person name="Vidigal T.H.D.A."/>
            <person name="Brescovit A.D."/>
            <person name="Santos A.J."/>
        </authorList>
    </citation>
    <scope>NUCLEOTIDE SEQUENCE</scope>
    <source>
        <tissue evidence="1">Shoot tissue taken approximately 20 cm above the soil surface</tissue>
    </source>
</reference>
<dbReference type="EMBL" id="GBRH01175038">
    <property type="protein sequence ID" value="JAE22858.1"/>
    <property type="molecule type" value="Transcribed_RNA"/>
</dbReference>
<dbReference type="AlphaFoldDB" id="A0A0A9GQ88"/>
<reference evidence="1" key="2">
    <citation type="journal article" date="2015" name="Data Brief">
        <title>Shoot transcriptome of the giant reed, Arundo donax.</title>
        <authorList>
            <person name="Barrero R.A."/>
            <person name="Guerrero F.D."/>
            <person name="Moolhuijzen P."/>
            <person name="Goolsby J.A."/>
            <person name="Tidwell J."/>
            <person name="Bellgard S.E."/>
            <person name="Bellgard M.I."/>
        </authorList>
    </citation>
    <scope>NUCLEOTIDE SEQUENCE</scope>
    <source>
        <tissue evidence="1">Shoot tissue taken approximately 20 cm above the soil surface</tissue>
    </source>
</reference>
<evidence type="ECO:0000313" key="1">
    <source>
        <dbReference type="EMBL" id="JAE22858.1"/>
    </source>
</evidence>